<gene>
    <name evidence="1" type="ORF">SAMEA1982600_05433</name>
</gene>
<proteinExistence type="predicted"/>
<dbReference type="EMBL" id="FKBS01000029">
    <property type="protein sequence ID" value="SAI60074.1"/>
    <property type="molecule type" value="Genomic_DNA"/>
</dbReference>
<accession>A0A157RQ94</accession>
<protein>
    <submittedName>
        <fullName evidence="1">Uncharacterized protein</fullName>
    </submittedName>
</protein>
<organism evidence="1 2">
    <name type="scientific">Bordetella ansorpii</name>
    <dbReference type="NCBI Taxonomy" id="288768"/>
    <lineage>
        <taxon>Bacteria</taxon>
        <taxon>Pseudomonadati</taxon>
        <taxon>Pseudomonadota</taxon>
        <taxon>Betaproteobacteria</taxon>
        <taxon>Burkholderiales</taxon>
        <taxon>Alcaligenaceae</taxon>
        <taxon>Bordetella</taxon>
    </lineage>
</organism>
<evidence type="ECO:0000313" key="1">
    <source>
        <dbReference type="EMBL" id="SAI60074.1"/>
    </source>
</evidence>
<sequence>MAAAKRDQMTLTLKPGQGAEVKMVTKQGAKVTFVWTTNGRPVFWRNRTKSDVTITLETEGDYQGPKRVMWSACGVET</sequence>
<dbReference type="AlphaFoldDB" id="A0A157RQ94"/>
<reference evidence="1 2" key="1">
    <citation type="submission" date="2016-03" db="EMBL/GenBank/DDBJ databases">
        <authorList>
            <consortium name="Pathogen Informatics"/>
        </authorList>
    </citation>
    <scope>NUCLEOTIDE SEQUENCE [LARGE SCALE GENOMIC DNA]</scope>
    <source>
        <strain evidence="1 2">NCTC13364</strain>
    </source>
</reference>
<dbReference type="Proteomes" id="UP000077037">
    <property type="component" value="Unassembled WGS sequence"/>
</dbReference>
<evidence type="ECO:0000313" key="2">
    <source>
        <dbReference type="Proteomes" id="UP000077037"/>
    </source>
</evidence>
<name>A0A157RQ94_9BORD</name>